<sequence>MNLLARLLVILSLGLIAKDPYALAINDVHVNVNVNVNVNVGVLRTLKNQTRVQKVTPQNYADPAPIYTPTPLWDNKSGADDFFGVLNDSVTANYTGHIDSGFTNPPRSQPSKDASASNSKDLGIRPLKIEPWVDSYGTLNDQSSKKTAPVNDFTLPKSQPSKDASVSKDLGIRPLQTDPWVDSYGALNDQSSKKSAPVNDLTLPKSQPSKDDSVSKDLGIRPLQTDPWVDSYGTLNDQSSKKSAPVNDFTLPKSQPQEIYPGYLGPLPNAVNLPKSEQRGTDPRFSQPREIDPFFRPQPNDVTLPKSQITGPWLDSFGTLNDQSSKKAAPFSEAKDITQTPYSGFWGALNNQPSMKKTAPTSGPKDFGYLRDHPLKKGLMDYFGSLSQQPSKSGMFGFNIF</sequence>
<evidence type="ECO:0000313" key="3">
    <source>
        <dbReference type="EMBL" id="ALC43788.1"/>
    </source>
</evidence>
<name>A0A0M4EIQ5_DROBS</name>
<feature type="compositionally biased region" description="Basic and acidic residues" evidence="1">
    <location>
        <begin position="208"/>
        <end position="219"/>
    </location>
</feature>
<organism evidence="3 4">
    <name type="scientific">Drosophila busckii</name>
    <name type="common">Fruit fly</name>
    <dbReference type="NCBI Taxonomy" id="30019"/>
    <lineage>
        <taxon>Eukaryota</taxon>
        <taxon>Metazoa</taxon>
        <taxon>Ecdysozoa</taxon>
        <taxon>Arthropoda</taxon>
        <taxon>Hexapoda</taxon>
        <taxon>Insecta</taxon>
        <taxon>Pterygota</taxon>
        <taxon>Neoptera</taxon>
        <taxon>Endopterygota</taxon>
        <taxon>Diptera</taxon>
        <taxon>Brachycera</taxon>
        <taxon>Muscomorpha</taxon>
        <taxon>Ephydroidea</taxon>
        <taxon>Drosophilidae</taxon>
        <taxon>Drosophila</taxon>
    </lineage>
</organism>
<reference evidence="3 4" key="1">
    <citation type="submission" date="2015-08" db="EMBL/GenBank/DDBJ databases">
        <title>Ancestral chromatin configuration constrains chromatin evolution on differentiating sex chromosomes in Drosophila.</title>
        <authorList>
            <person name="Zhou Q."/>
            <person name="Bachtrog D."/>
        </authorList>
    </citation>
    <scope>NUCLEOTIDE SEQUENCE [LARGE SCALE GENOMIC DNA]</scope>
    <source>
        <tissue evidence="3">Whole larvae</tissue>
    </source>
</reference>
<feature type="chain" id="PRO_5005793265" evidence="2">
    <location>
        <begin position="25"/>
        <end position="401"/>
    </location>
</feature>
<dbReference type="AlphaFoldDB" id="A0A0M4EIQ5"/>
<dbReference type="Proteomes" id="UP000494163">
    <property type="component" value="Chromosome 3L"/>
</dbReference>
<feature type="compositionally biased region" description="Polar residues" evidence="1">
    <location>
        <begin position="101"/>
        <end position="120"/>
    </location>
</feature>
<dbReference type="EMBL" id="CP012525">
    <property type="protein sequence ID" value="ALC43788.1"/>
    <property type="molecule type" value="Genomic_DNA"/>
</dbReference>
<keyword evidence="4" id="KW-1185">Reference proteome</keyword>
<accession>A0A0M4EIQ5</accession>
<proteinExistence type="predicted"/>
<protein>
    <submittedName>
        <fullName evidence="3">Maker687</fullName>
    </submittedName>
</protein>
<evidence type="ECO:0000313" key="4">
    <source>
        <dbReference type="Proteomes" id="UP000494163"/>
    </source>
</evidence>
<feature type="region of interest" description="Disordered" evidence="1">
    <location>
        <begin position="138"/>
        <end position="305"/>
    </location>
</feature>
<feature type="region of interest" description="Disordered" evidence="1">
    <location>
        <begin position="97"/>
        <end position="123"/>
    </location>
</feature>
<gene>
    <name evidence="3" type="ORF">Dbus_chr3Lg954</name>
</gene>
<evidence type="ECO:0000256" key="1">
    <source>
        <dbReference type="SAM" id="MobiDB-lite"/>
    </source>
</evidence>
<feature type="signal peptide" evidence="2">
    <location>
        <begin position="1"/>
        <end position="24"/>
    </location>
</feature>
<keyword evidence="2" id="KW-0732">Signal</keyword>
<feature type="compositionally biased region" description="Polar residues" evidence="1">
    <location>
        <begin position="233"/>
        <end position="242"/>
    </location>
</feature>
<evidence type="ECO:0000256" key="2">
    <source>
        <dbReference type="SAM" id="SignalP"/>
    </source>
</evidence>
<feature type="compositionally biased region" description="Basic and acidic residues" evidence="1">
    <location>
        <begin position="276"/>
        <end position="293"/>
    </location>
</feature>